<organism evidence="1 2">
    <name type="scientific">Clathrus columnatus</name>
    <dbReference type="NCBI Taxonomy" id="1419009"/>
    <lineage>
        <taxon>Eukaryota</taxon>
        <taxon>Fungi</taxon>
        <taxon>Dikarya</taxon>
        <taxon>Basidiomycota</taxon>
        <taxon>Agaricomycotina</taxon>
        <taxon>Agaricomycetes</taxon>
        <taxon>Phallomycetidae</taxon>
        <taxon>Phallales</taxon>
        <taxon>Clathraceae</taxon>
        <taxon>Clathrus</taxon>
    </lineage>
</organism>
<gene>
    <name evidence="1" type="ORF">Clacol_003319</name>
</gene>
<accession>A0AAV5A609</accession>
<sequence>MAIEEVARTNSNNVAFQVPVEHENEWKDITYKEFWDDVTRVGAYWSRLERFITVNKVDRTGGAGKRTVVGLWISGKTYNDLVHVFSLERAGYITQSIATYVKDVDIVQNLFEQSGAKVVLCDTNHFEKTGIEALPLLTDEEVAAITKIPSSELNSTLPPLDGDADELLFIQQTTGSSSGRPKFVPIARRWMDANVQKCHIEKDANLLGLAFLRIFLHAECTVLTPTLIWEANELVDPITRCGITDVSLYPSLATAIIEKAKASPLLINITDIKHFRCRFGSTEVGSLFSSEPGEPRLLRFYQKFDYEFIPVKDQNGENTKLSELVVLPTSPDCPVPALRDPIDGKYHTKDLFEFVRDGAYISRGIMDGIIIAENGRNCDTKYIENRVKSLCHDIISTLILVGQGRPSPALLVEPLEPNTDISALQETLSNSMRLESLNSPRVVKGTVIRSKAESMFRELLDNVYSGDSI</sequence>
<dbReference type="Proteomes" id="UP001050691">
    <property type="component" value="Unassembled WGS sequence"/>
</dbReference>
<evidence type="ECO:0000313" key="2">
    <source>
        <dbReference type="Proteomes" id="UP001050691"/>
    </source>
</evidence>
<evidence type="ECO:0008006" key="3">
    <source>
        <dbReference type="Google" id="ProtNLM"/>
    </source>
</evidence>
<protein>
    <recommendedName>
        <fullName evidence="3">AMP-dependent synthetase/ligase domain-containing protein</fullName>
    </recommendedName>
</protein>
<dbReference type="InterPro" id="IPR042099">
    <property type="entry name" value="ANL_N_sf"/>
</dbReference>
<comment type="caution">
    <text evidence="1">The sequence shown here is derived from an EMBL/GenBank/DDBJ whole genome shotgun (WGS) entry which is preliminary data.</text>
</comment>
<dbReference type="SUPFAM" id="SSF56801">
    <property type="entry name" value="Acetyl-CoA synthetase-like"/>
    <property type="match status" value="1"/>
</dbReference>
<name>A0AAV5A609_9AGAM</name>
<keyword evidence="2" id="KW-1185">Reference proteome</keyword>
<reference evidence="1" key="1">
    <citation type="submission" date="2021-10" db="EMBL/GenBank/DDBJ databases">
        <title>De novo Genome Assembly of Clathrus columnatus (Basidiomycota, Fungi) Using Illumina and Nanopore Sequence Data.</title>
        <authorList>
            <person name="Ogiso-Tanaka E."/>
            <person name="Itagaki H."/>
            <person name="Hosoya T."/>
            <person name="Hosaka K."/>
        </authorList>
    </citation>
    <scope>NUCLEOTIDE SEQUENCE</scope>
    <source>
        <strain evidence="1">MO-923</strain>
    </source>
</reference>
<dbReference type="AlphaFoldDB" id="A0AAV5A609"/>
<proteinExistence type="predicted"/>
<dbReference type="EMBL" id="BPWL01000004">
    <property type="protein sequence ID" value="GJJ09097.1"/>
    <property type="molecule type" value="Genomic_DNA"/>
</dbReference>
<dbReference type="Pfam" id="PF23562">
    <property type="entry name" value="AMP-binding_C_3"/>
    <property type="match status" value="1"/>
</dbReference>
<dbReference type="Gene3D" id="3.40.50.12780">
    <property type="entry name" value="N-terminal domain of ligase-like"/>
    <property type="match status" value="1"/>
</dbReference>
<evidence type="ECO:0000313" key="1">
    <source>
        <dbReference type="EMBL" id="GJJ09097.1"/>
    </source>
</evidence>